<dbReference type="WBParaSite" id="PgB10_g042_t01">
    <property type="protein sequence ID" value="PgB10_g042_t01"/>
    <property type="gene ID" value="PgB10_g042"/>
</dbReference>
<accession>A0A914ZNE1</accession>
<name>A0A914ZNE1_PARUN</name>
<protein>
    <submittedName>
        <fullName evidence="3">Uncharacterized protein</fullName>
    </submittedName>
</protein>
<feature type="region of interest" description="Disordered" evidence="1">
    <location>
        <begin position="129"/>
        <end position="162"/>
    </location>
</feature>
<keyword evidence="2" id="KW-1185">Reference proteome</keyword>
<organism evidence="2 3">
    <name type="scientific">Parascaris univalens</name>
    <name type="common">Nematode worm</name>
    <dbReference type="NCBI Taxonomy" id="6257"/>
    <lineage>
        <taxon>Eukaryota</taxon>
        <taxon>Metazoa</taxon>
        <taxon>Ecdysozoa</taxon>
        <taxon>Nematoda</taxon>
        <taxon>Chromadorea</taxon>
        <taxon>Rhabditida</taxon>
        <taxon>Spirurina</taxon>
        <taxon>Ascaridomorpha</taxon>
        <taxon>Ascaridoidea</taxon>
        <taxon>Ascarididae</taxon>
        <taxon>Parascaris</taxon>
    </lineage>
</organism>
<dbReference type="AlphaFoldDB" id="A0A914ZNE1"/>
<reference evidence="3" key="1">
    <citation type="submission" date="2022-11" db="UniProtKB">
        <authorList>
            <consortium name="WormBaseParasite"/>
        </authorList>
    </citation>
    <scope>IDENTIFICATION</scope>
</reference>
<proteinExistence type="predicted"/>
<feature type="compositionally biased region" description="Basic and acidic residues" evidence="1">
    <location>
        <begin position="137"/>
        <end position="162"/>
    </location>
</feature>
<dbReference type="Proteomes" id="UP000887569">
    <property type="component" value="Unplaced"/>
</dbReference>
<evidence type="ECO:0000256" key="1">
    <source>
        <dbReference type="SAM" id="MobiDB-lite"/>
    </source>
</evidence>
<sequence length="190" mass="20800">MGAPHGSGKVKVGDRNAALLALVCLRAAKLDCAIFDTVLARFLRRDNGNMDFDLHAHRDAAALNFGYVETLRDTNGRRTQNCDKTLIVHLREFPERDGIYVSKGGGKGDTRRTQESKAALEAAALEQGGGHEGSVIGEHRSSSAHRYDEISSSRDTRNGGDRGCRSCGWQIAEVLLVIATIEMTGDRRRY</sequence>
<evidence type="ECO:0000313" key="2">
    <source>
        <dbReference type="Proteomes" id="UP000887569"/>
    </source>
</evidence>
<evidence type="ECO:0000313" key="3">
    <source>
        <dbReference type="WBParaSite" id="PgB10_g042_t01"/>
    </source>
</evidence>